<evidence type="ECO:0000313" key="6">
    <source>
        <dbReference type="EMBL" id="RGE56286.1"/>
    </source>
</evidence>
<dbReference type="InterPro" id="IPR050950">
    <property type="entry name" value="HTH-type_LysR_regulators"/>
</dbReference>
<dbReference type="GO" id="GO:0003700">
    <property type="term" value="F:DNA-binding transcription factor activity"/>
    <property type="evidence" value="ECO:0007669"/>
    <property type="project" value="InterPro"/>
</dbReference>
<dbReference type="PANTHER" id="PTHR30419">
    <property type="entry name" value="HTH-TYPE TRANSCRIPTIONAL REGULATOR YBHD"/>
    <property type="match status" value="1"/>
</dbReference>
<dbReference type="AlphaFoldDB" id="A0A3E3HWS7"/>
<dbReference type="EMBL" id="QVLV01000027">
    <property type="protein sequence ID" value="RGE56286.1"/>
    <property type="molecule type" value="Genomic_DNA"/>
</dbReference>
<feature type="domain" description="HTH lysR-type" evidence="5">
    <location>
        <begin position="1"/>
        <end position="58"/>
    </location>
</feature>
<dbReference type="Gene3D" id="3.40.190.290">
    <property type="match status" value="1"/>
</dbReference>
<dbReference type="PRINTS" id="PR00039">
    <property type="entry name" value="HTHLYSR"/>
</dbReference>
<evidence type="ECO:0000256" key="1">
    <source>
        <dbReference type="ARBA" id="ARBA00009437"/>
    </source>
</evidence>
<dbReference type="Pfam" id="PF00126">
    <property type="entry name" value="HTH_1"/>
    <property type="match status" value="1"/>
</dbReference>
<dbReference type="RefSeq" id="WP_117545617.1">
    <property type="nucleotide sequence ID" value="NZ_JBKUNB010000005.1"/>
</dbReference>
<accession>A0A3E3HWS7</accession>
<protein>
    <submittedName>
        <fullName evidence="6">LysR family transcriptional regulator</fullName>
    </submittedName>
</protein>
<dbReference type="PANTHER" id="PTHR30419:SF8">
    <property type="entry name" value="NITROGEN ASSIMILATION TRANSCRIPTIONAL ACTIVATOR-RELATED"/>
    <property type="match status" value="1"/>
</dbReference>
<keyword evidence="4" id="KW-0804">Transcription</keyword>
<organism evidence="6 7">
    <name type="scientific">Eisenbergiella massiliensis</name>
    <dbReference type="NCBI Taxonomy" id="1720294"/>
    <lineage>
        <taxon>Bacteria</taxon>
        <taxon>Bacillati</taxon>
        <taxon>Bacillota</taxon>
        <taxon>Clostridia</taxon>
        <taxon>Lachnospirales</taxon>
        <taxon>Lachnospiraceae</taxon>
        <taxon>Eisenbergiella</taxon>
    </lineage>
</organism>
<comment type="similarity">
    <text evidence="1">Belongs to the LysR transcriptional regulatory family.</text>
</comment>
<dbReference type="InterPro" id="IPR000847">
    <property type="entry name" value="LysR_HTH_N"/>
</dbReference>
<gene>
    <name evidence="6" type="ORF">DXC51_24840</name>
</gene>
<dbReference type="SUPFAM" id="SSF46785">
    <property type="entry name" value="Winged helix' DNA-binding domain"/>
    <property type="match status" value="1"/>
</dbReference>
<name>A0A3E3HWS7_9FIRM</name>
<keyword evidence="7" id="KW-1185">Reference proteome</keyword>
<dbReference type="SUPFAM" id="SSF53850">
    <property type="entry name" value="Periplasmic binding protein-like II"/>
    <property type="match status" value="1"/>
</dbReference>
<reference evidence="6" key="1">
    <citation type="submission" date="2018-08" db="EMBL/GenBank/DDBJ databases">
        <title>A genome reference for cultivated species of the human gut microbiota.</title>
        <authorList>
            <person name="Zou Y."/>
            <person name="Xue W."/>
            <person name="Luo G."/>
        </authorList>
    </citation>
    <scope>NUCLEOTIDE SEQUENCE [LARGE SCALE GENOMIC DNA]</scope>
    <source>
        <strain evidence="6">TF05-5AC</strain>
    </source>
</reference>
<dbReference type="PROSITE" id="PS50931">
    <property type="entry name" value="HTH_LYSR"/>
    <property type="match status" value="1"/>
</dbReference>
<dbReference type="Proteomes" id="UP000260812">
    <property type="component" value="Unassembled WGS sequence"/>
</dbReference>
<dbReference type="GO" id="GO:0003677">
    <property type="term" value="F:DNA binding"/>
    <property type="evidence" value="ECO:0007669"/>
    <property type="project" value="UniProtKB-KW"/>
</dbReference>
<keyword evidence="3" id="KW-0238">DNA-binding</keyword>
<evidence type="ECO:0000256" key="3">
    <source>
        <dbReference type="ARBA" id="ARBA00023125"/>
    </source>
</evidence>
<evidence type="ECO:0000313" key="7">
    <source>
        <dbReference type="Proteomes" id="UP000260812"/>
    </source>
</evidence>
<evidence type="ECO:0000256" key="4">
    <source>
        <dbReference type="ARBA" id="ARBA00023163"/>
    </source>
</evidence>
<dbReference type="FunFam" id="1.10.10.10:FF:000001">
    <property type="entry name" value="LysR family transcriptional regulator"/>
    <property type="match status" value="1"/>
</dbReference>
<sequence length="297" mass="33634">MELRVLNYFLMAAREENITRAASLLHVTQPTLSRQLMQLEEELGVKLFERSSHSIILTDEGMLLKRRAQELLRLAEKTKREVSHEEESIIGEIAIGSGELRSSGCLAELLSSFREKYPMIQYDIFSGNADNIKDRMEQGLLDMGLLLEPVDIGKYEFIRMPLKEEWGILVRKDSPLAQKKAVRPEDLIGRPLMASGRELVQNELANWFGEYADQVDIFSTHNLLYNTAMMVDKGAGEALTLRLESSYDNLCFVPLSPGLETGSVLAWKKNQVFSPATAAFIRHVKKCIRKEPMGEEA</sequence>
<dbReference type="InterPro" id="IPR036388">
    <property type="entry name" value="WH-like_DNA-bd_sf"/>
</dbReference>
<dbReference type="CDD" id="cd05466">
    <property type="entry name" value="PBP2_LTTR_substrate"/>
    <property type="match status" value="1"/>
</dbReference>
<keyword evidence="2" id="KW-0805">Transcription regulation</keyword>
<proteinExistence type="inferred from homology"/>
<evidence type="ECO:0000256" key="2">
    <source>
        <dbReference type="ARBA" id="ARBA00023015"/>
    </source>
</evidence>
<dbReference type="InterPro" id="IPR005119">
    <property type="entry name" value="LysR_subst-bd"/>
</dbReference>
<comment type="caution">
    <text evidence="6">The sequence shown here is derived from an EMBL/GenBank/DDBJ whole genome shotgun (WGS) entry which is preliminary data.</text>
</comment>
<dbReference type="GO" id="GO:0005829">
    <property type="term" value="C:cytosol"/>
    <property type="evidence" value="ECO:0007669"/>
    <property type="project" value="TreeGrafter"/>
</dbReference>
<dbReference type="GeneID" id="97989992"/>
<dbReference type="InterPro" id="IPR036390">
    <property type="entry name" value="WH_DNA-bd_sf"/>
</dbReference>
<evidence type="ECO:0000259" key="5">
    <source>
        <dbReference type="PROSITE" id="PS50931"/>
    </source>
</evidence>
<dbReference type="Pfam" id="PF03466">
    <property type="entry name" value="LysR_substrate"/>
    <property type="match status" value="1"/>
</dbReference>
<dbReference type="Gene3D" id="1.10.10.10">
    <property type="entry name" value="Winged helix-like DNA-binding domain superfamily/Winged helix DNA-binding domain"/>
    <property type="match status" value="1"/>
</dbReference>